<dbReference type="InterPro" id="IPR014729">
    <property type="entry name" value="Rossmann-like_a/b/a_fold"/>
</dbReference>
<evidence type="ECO:0000256" key="1">
    <source>
        <dbReference type="ARBA" id="ARBA00022723"/>
    </source>
</evidence>
<dbReference type="InterPro" id="IPR002500">
    <property type="entry name" value="PAPS_reduct_dom"/>
</dbReference>
<dbReference type="PANTHER" id="PTHR43196:SF2">
    <property type="entry name" value="PHOSPHOADENOSINE PHOSPHOSULFATE REDUCTASE"/>
    <property type="match status" value="1"/>
</dbReference>
<dbReference type="InterPro" id="IPR017896">
    <property type="entry name" value="4Fe4S_Fe-S-bd"/>
</dbReference>
<name>A0ABS9MGT6_9FIRM</name>
<keyword evidence="3" id="KW-0411">Iron-sulfur</keyword>
<dbReference type="SUPFAM" id="SSF52402">
    <property type="entry name" value="Adenine nucleotide alpha hydrolases-like"/>
    <property type="match status" value="1"/>
</dbReference>
<dbReference type="Pfam" id="PF01507">
    <property type="entry name" value="PAPS_reduct"/>
    <property type="match status" value="1"/>
</dbReference>
<dbReference type="PANTHER" id="PTHR43196">
    <property type="entry name" value="SULFATE ADENYLYLTRANSFERASE SUBUNIT 2"/>
    <property type="match status" value="1"/>
</dbReference>
<dbReference type="PROSITE" id="PS51379">
    <property type="entry name" value="4FE4S_FER_2"/>
    <property type="match status" value="1"/>
</dbReference>
<evidence type="ECO:0000259" key="4">
    <source>
        <dbReference type="PROSITE" id="PS51379"/>
    </source>
</evidence>
<dbReference type="SUPFAM" id="SSF54862">
    <property type="entry name" value="4Fe-4S ferredoxins"/>
    <property type="match status" value="1"/>
</dbReference>
<dbReference type="Gene3D" id="3.30.70.20">
    <property type="match status" value="1"/>
</dbReference>
<feature type="domain" description="4Fe-4S ferredoxin-type" evidence="4">
    <location>
        <begin position="464"/>
        <end position="493"/>
    </location>
</feature>
<reference evidence="5 6" key="1">
    <citation type="submission" date="2022-01" db="EMBL/GenBank/DDBJ databases">
        <title>Collection of gut derived symbiotic bacterial strains cultured from healthy donors.</title>
        <authorList>
            <person name="Lin H."/>
            <person name="Kohout C."/>
            <person name="Waligurski E."/>
            <person name="Pamer E.G."/>
        </authorList>
    </citation>
    <scope>NUCLEOTIDE SEQUENCE [LARGE SCALE GENOMIC DNA]</scope>
    <source>
        <strain evidence="5 6">DFI.7.58</strain>
    </source>
</reference>
<keyword evidence="6" id="KW-1185">Reference proteome</keyword>
<sequence length="786" mass="90038">MYSYTWDAETGGLLLNSSPLSFSKEPRPVYYKELDILGFDRYWNYAKNDSYPYMWAEANNYFYRGRQVAKTKGGSLYTPPEIVIMDEPEPDGQPLRFVDIPAMVEKNRDLLEKLAAETIKKIYNIYVEYMDRVDVFYVAFSGGKDSVVALDLVQRALPHNKFKVLFGDTGMEFPDTYKIVEEIEQHCKDAKIEFLRAKSDFDPKVTWREFGPPAQTMRWCCSVHKTAPQIILLREYTNNPHFRGMAFTGIRGDESASRSEYEGISHGEKVRGQYSCHPILEWNSAELFSYIYERQLLINDAYKKGNSRAGCLVCPLATSKNMYFKEQAYSFSDEGYRTTTTFNNIILETTSKELSNPSAVKEFMDIGGWKARRSGKELSFAKSYTNESFEQGVLTIQVSRIETDWKQWIKTIGNVTFLENGNVEVLCRDKLYHIEIAENTNGLTATVVIGKNTQKDIYFMSELKTVFRKTAYCIGCRVCEANCPHGFISMKDGHVTIDDRCVKCKKCHDVFHGCLVANSLRLPKGEKKMGSIDRYGNMGIELDWVRSYFKLKDEFWTSPHSLGTNMVKNLKSFLNDAEVTAKSKFAPFGKVIDNIGIENSDAWALILCNLTYTSEFNWWVKNIDFSTTHTPDTIYAMLDDSMSKNSRSHIVSAYKNILISIPQLSNEIGLGVCDYTLKNGKRFWNSVVRIPWENPNPLVILYSLYKFAEACGDYHQFTLSRLLNHDLESDGVSPTEIFGLDRNQMEKILNGLTINYPDFLNASFTLDLDNITLNSEKTSQDVLNLF</sequence>
<accession>A0ABS9MGT6</accession>
<keyword evidence="1" id="KW-0479">Metal-binding</keyword>
<organism evidence="5 6">
    <name type="scientific">Anaeromassilibacillus senegalensis</name>
    <dbReference type="NCBI Taxonomy" id="1673717"/>
    <lineage>
        <taxon>Bacteria</taxon>
        <taxon>Bacillati</taxon>
        <taxon>Bacillota</taxon>
        <taxon>Clostridia</taxon>
        <taxon>Eubacteriales</taxon>
        <taxon>Acutalibacteraceae</taxon>
        <taxon>Anaeromassilibacillus</taxon>
    </lineage>
</organism>
<dbReference type="PROSITE" id="PS00198">
    <property type="entry name" value="4FE4S_FER_1"/>
    <property type="match status" value="1"/>
</dbReference>
<evidence type="ECO:0000256" key="2">
    <source>
        <dbReference type="ARBA" id="ARBA00023004"/>
    </source>
</evidence>
<dbReference type="RefSeq" id="WP_071430729.1">
    <property type="nucleotide sequence ID" value="NZ_JAKNHQ010000003.1"/>
</dbReference>
<evidence type="ECO:0000313" key="5">
    <source>
        <dbReference type="EMBL" id="MCG4610017.1"/>
    </source>
</evidence>
<evidence type="ECO:0000256" key="3">
    <source>
        <dbReference type="ARBA" id="ARBA00023014"/>
    </source>
</evidence>
<dbReference type="GeneID" id="97380498"/>
<dbReference type="EMBL" id="JAKNHQ010000003">
    <property type="protein sequence ID" value="MCG4610017.1"/>
    <property type="molecule type" value="Genomic_DNA"/>
</dbReference>
<comment type="caution">
    <text evidence="5">The sequence shown here is derived from an EMBL/GenBank/DDBJ whole genome shotgun (WGS) entry which is preliminary data.</text>
</comment>
<evidence type="ECO:0000313" key="6">
    <source>
        <dbReference type="Proteomes" id="UP001298681"/>
    </source>
</evidence>
<dbReference type="Proteomes" id="UP001298681">
    <property type="component" value="Unassembled WGS sequence"/>
</dbReference>
<keyword evidence="2" id="KW-0408">Iron</keyword>
<protein>
    <submittedName>
        <fullName evidence="5">Phosphoadenosine phosphosulfate reductase family protein</fullName>
    </submittedName>
</protein>
<proteinExistence type="predicted"/>
<gene>
    <name evidence="5" type="ORF">L0P57_03570</name>
</gene>
<dbReference type="Gene3D" id="3.40.50.620">
    <property type="entry name" value="HUPs"/>
    <property type="match status" value="1"/>
</dbReference>
<dbReference type="InterPro" id="IPR017900">
    <property type="entry name" value="4Fe4S_Fe_S_CS"/>
</dbReference>
<dbReference type="InterPro" id="IPR050128">
    <property type="entry name" value="Sulfate_adenylyltrnsfr_sub2"/>
</dbReference>